<keyword evidence="6" id="KW-1185">Reference proteome</keyword>
<feature type="repeat" description="TPR" evidence="3">
    <location>
        <begin position="511"/>
        <end position="544"/>
    </location>
</feature>
<feature type="repeat" description="TPR" evidence="3">
    <location>
        <begin position="679"/>
        <end position="712"/>
    </location>
</feature>
<feature type="repeat" description="TPR" evidence="3">
    <location>
        <begin position="366"/>
        <end position="399"/>
    </location>
</feature>
<reference evidence="5 6" key="1">
    <citation type="journal article" date="2004" name="Science">
        <title>The genome of the diatom Thalassiosira pseudonana: ecology, evolution, and metabolism.</title>
        <authorList>
            <person name="Armbrust E.V."/>
            <person name="Berges J.A."/>
            <person name="Bowler C."/>
            <person name="Green B.R."/>
            <person name="Martinez D."/>
            <person name="Putnam N.H."/>
            <person name="Zhou S."/>
            <person name="Allen A.E."/>
            <person name="Apt K.E."/>
            <person name="Bechner M."/>
            <person name="Brzezinski M.A."/>
            <person name="Chaal B.K."/>
            <person name="Chiovitti A."/>
            <person name="Davis A.K."/>
            <person name="Demarest M.S."/>
            <person name="Detter J.C."/>
            <person name="Glavina T."/>
            <person name="Goodstein D."/>
            <person name="Hadi M.Z."/>
            <person name="Hellsten U."/>
            <person name="Hildebrand M."/>
            <person name="Jenkins B.D."/>
            <person name="Jurka J."/>
            <person name="Kapitonov V.V."/>
            <person name="Kroger N."/>
            <person name="Lau W.W."/>
            <person name="Lane T.W."/>
            <person name="Larimer F.W."/>
            <person name="Lippmeier J.C."/>
            <person name="Lucas S."/>
            <person name="Medina M."/>
            <person name="Montsant A."/>
            <person name="Obornik M."/>
            <person name="Parker M.S."/>
            <person name="Palenik B."/>
            <person name="Pazour G.J."/>
            <person name="Richardson P.M."/>
            <person name="Rynearson T.A."/>
            <person name="Saito M.A."/>
            <person name="Schwartz D.C."/>
            <person name="Thamatrakoln K."/>
            <person name="Valentin K."/>
            <person name="Vardi A."/>
            <person name="Wilkerson F.P."/>
            <person name="Rokhsar D.S."/>
        </authorList>
    </citation>
    <scope>NUCLEOTIDE SEQUENCE [LARGE SCALE GENOMIC DNA]</scope>
    <source>
        <strain evidence="5 6">CCMP1335</strain>
    </source>
</reference>
<dbReference type="SMART" id="SM00028">
    <property type="entry name" value="TPR"/>
    <property type="match status" value="11"/>
</dbReference>
<evidence type="ECO:0000256" key="2">
    <source>
        <dbReference type="ARBA" id="ARBA00022803"/>
    </source>
</evidence>
<dbReference type="EMBL" id="CM000642">
    <property type="protein sequence ID" value="EED92037.1"/>
    <property type="molecule type" value="Genomic_DNA"/>
</dbReference>
<feature type="compositionally biased region" description="Polar residues" evidence="4">
    <location>
        <begin position="76"/>
        <end position="103"/>
    </location>
</feature>
<feature type="compositionally biased region" description="Basic and acidic residues" evidence="4">
    <location>
        <begin position="121"/>
        <end position="140"/>
    </location>
</feature>
<organism evidence="5 6">
    <name type="scientific">Thalassiosira pseudonana</name>
    <name type="common">Marine diatom</name>
    <name type="synonym">Cyclotella nana</name>
    <dbReference type="NCBI Taxonomy" id="35128"/>
    <lineage>
        <taxon>Eukaryota</taxon>
        <taxon>Sar</taxon>
        <taxon>Stramenopiles</taxon>
        <taxon>Ochrophyta</taxon>
        <taxon>Bacillariophyta</taxon>
        <taxon>Coscinodiscophyceae</taxon>
        <taxon>Thalassiosirophycidae</taxon>
        <taxon>Thalassiosirales</taxon>
        <taxon>Thalassiosiraceae</taxon>
        <taxon>Thalassiosira</taxon>
    </lineage>
</organism>
<evidence type="ECO:0000313" key="5">
    <source>
        <dbReference type="EMBL" id="EED92037.1"/>
    </source>
</evidence>
<feature type="region of interest" description="Disordered" evidence="4">
    <location>
        <begin position="59"/>
        <end position="163"/>
    </location>
</feature>
<dbReference type="Pfam" id="PF13424">
    <property type="entry name" value="TPR_12"/>
    <property type="match status" value="4"/>
</dbReference>
<dbReference type="InterPro" id="IPR011990">
    <property type="entry name" value="TPR-like_helical_dom_sf"/>
</dbReference>
<dbReference type="RefSeq" id="XP_002290285.1">
    <property type="nucleotide sequence ID" value="XM_002290249.1"/>
</dbReference>
<accession>B8C2Z4</accession>
<dbReference type="InParanoid" id="B8C2Z4"/>
<evidence type="ECO:0000256" key="3">
    <source>
        <dbReference type="PROSITE-ProRule" id="PRU00339"/>
    </source>
</evidence>
<keyword evidence="1" id="KW-0677">Repeat</keyword>
<evidence type="ECO:0008006" key="7">
    <source>
        <dbReference type="Google" id="ProtNLM"/>
    </source>
</evidence>
<feature type="compositionally biased region" description="Low complexity" evidence="4">
    <location>
        <begin position="9"/>
        <end position="22"/>
    </location>
</feature>
<proteinExistence type="predicted"/>
<evidence type="ECO:0000256" key="4">
    <source>
        <dbReference type="SAM" id="MobiDB-lite"/>
    </source>
</evidence>
<evidence type="ECO:0000256" key="1">
    <source>
        <dbReference type="ARBA" id="ARBA00022737"/>
    </source>
</evidence>
<dbReference type="eggNOG" id="KOG1840">
    <property type="taxonomic scope" value="Eukaryota"/>
</dbReference>
<dbReference type="AlphaFoldDB" id="B8C2Z4"/>
<sequence length="922" mass="102526">MSTIGQHRSAPSSAFASSSSNIDDSMHVSSSSLLLDVDTQKMSVDIDTTSKISHTIASSNSGTVNASRPLKRGSVDDNTSFLTNNGMTRRNRVKSSLDNNSNKVDGKIAVTPATECTDNVKNQEEGDDTKMDVDQEHFDNTRSISSDSLGDCTSAKEEHSDDEHVDTALLGELTGFFPHLHRDDTSSSMQASKHQTFSHYLTNNAISTTSYSPAKCYTKHIESMQRIIDLNDTAVECYRSGEYDATLDALAEAEYRRERLVKSIARGNTSSNGVAPQFNGIMQTAPFHPLLCRQIESDSSSLQRAESTSTSSIARTSYNYQRMDFDEGMHSYATAEKLDASTFWVVPPSSISNEMKTCELSPVVEATLVFNVGQVHRRRGEFDTASTSYELALNILQNSTSTSTAMIYNLLIPILHNMGQLLYRRGDLTMAMETYTRALDYAHIMHGESHVDVASALNCLGVLHYHANSADSDDEKINKVENSSTSEAMELFQKSLVIRTNCLGHDHVDVATTLNNIGRIHVQLDEFDEALGYYEDSLRIRRNCLGTNSLDYAATAFNAGQSLHQLGNLDEAADLYREFLRVALMKFGHSHRDVAVVLSGIAQIHQEKKEYDKALELYEESLCAGKAALGENHSEIAMLYNRIGNFYFERERLGDAMKCYKRGLRIEKRVLPSDHPNIVVTLSNLGEIHRQRNEWDDAAKMYIEALDILRKKHKREDNAEVASTLNTIGLIHDQRGDTVFSVAIELFTEALQLREKVLGKDHRGTAFVLYNIALVHQQRGCYEQAIEFFEETLRVEKIVLGENHRDVSMTMFKLGEVYKSAGDLKAALRCFKESLEVERSLTENTASLVGRRQQPSDPAAMARTLTEIGNIHLAHGDTADMMNAFNEASRLYRMAGLSPNNVVVSGHLFALELSCGCHAPAA</sequence>
<feature type="compositionally biased region" description="Basic and acidic residues" evidence="4">
    <location>
        <begin position="154"/>
        <end position="163"/>
    </location>
</feature>
<protein>
    <recommendedName>
        <fullName evidence="7">Kinesin light chain</fullName>
    </recommendedName>
</protein>
<dbReference type="Proteomes" id="UP000001449">
    <property type="component" value="Chromosome 5"/>
</dbReference>
<dbReference type="Gene3D" id="1.25.40.10">
    <property type="entry name" value="Tetratricopeptide repeat domain"/>
    <property type="match status" value="3"/>
</dbReference>
<dbReference type="Pfam" id="PF13374">
    <property type="entry name" value="TPR_10"/>
    <property type="match status" value="1"/>
</dbReference>
<feature type="repeat" description="TPR" evidence="3">
    <location>
        <begin position="766"/>
        <end position="799"/>
    </location>
</feature>
<gene>
    <name evidence="5" type="ORF">THAPSDRAFT_262535</name>
</gene>
<dbReference type="KEGG" id="tps:THAPSDRAFT_262535"/>
<dbReference type="PANTHER" id="PTHR45641:SF19">
    <property type="entry name" value="NEPHROCYSTIN-3"/>
    <property type="match status" value="1"/>
</dbReference>
<dbReference type="PROSITE" id="PS50005">
    <property type="entry name" value="TPR"/>
    <property type="match status" value="6"/>
</dbReference>
<dbReference type="STRING" id="35128.B8C2Z4"/>
<dbReference type="Pfam" id="PF13181">
    <property type="entry name" value="TPR_8"/>
    <property type="match status" value="1"/>
</dbReference>
<dbReference type="SUPFAM" id="SSF48452">
    <property type="entry name" value="TPR-like"/>
    <property type="match status" value="4"/>
</dbReference>
<dbReference type="PANTHER" id="PTHR45641">
    <property type="entry name" value="TETRATRICOPEPTIDE REPEAT PROTEIN (AFU_ORTHOLOGUE AFUA_6G03870)"/>
    <property type="match status" value="1"/>
</dbReference>
<dbReference type="PaxDb" id="35128-Thaps262535"/>
<feature type="repeat" description="TPR" evidence="3">
    <location>
        <begin position="808"/>
        <end position="841"/>
    </location>
</feature>
<feature type="repeat" description="TPR" evidence="3">
    <location>
        <begin position="637"/>
        <end position="670"/>
    </location>
</feature>
<reference evidence="5 6" key="2">
    <citation type="journal article" date="2008" name="Nature">
        <title>The Phaeodactylum genome reveals the evolutionary history of diatom genomes.</title>
        <authorList>
            <person name="Bowler C."/>
            <person name="Allen A.E."/>
            <person name="Badger J.H."/>
            <person name="Grimwood J."/>
            <person name="Jabbari K."/>
            <person name="Kuo A."/>
            <person name="Maheswari U."/>
            <person name="Martens C."/>
            <person name="Maumus F."/>
            <person name="Otillar R.P."/>
            <person name="Rayko E."/>
            <person name="Salamov A."/>
            <person name="Vandepoele K."/>
            <person name="Beszteri B."/>
            <person name="Gruber A."/>
            <person name="Heijde M."/>
            <person name="Katinka M."/>
            <person name="Mock T."/>
            <person name="Valentin K."/>
            <person name="Verret F."/>
            <person name="Berges J.A."/>
            <person name="Brownlee C."/>
            <person name="Cadoret J.P."/>
            <person name="Chiovitti A."/>
            <person name="Choi C.J."/>
            <person name="Coesel S."/>
            <person name="De Martino A."/>
            <person name="Detter J.C."/>
            <person name="Durkin C."/>
            <person name="Falciatore A."/>
            <person name="Fournet J."/>
            <person name="Haruta M."/>
            <person name="Huysman M.J."/>
            <person name="Jenkins B.D."/>
            <person name="Jiroutova K."/>
            <person name="Jorgensen R.E."/>
            <person name="Joubert Y."/>
            <person name="Kaplan A."/>
            <person name="Kroger N."/>
            <person name="Kroth P.G."/>
            <person name="La Roche J."/>
            <person name="Lindquist E."/>
            <person name="Lommer M."/>
            <person name="Martin-Jezequel V."/>
            <person name="Lopez P.J."/>
            <person name="Lucas S."/>
            <person name="Mangogna M."/>
            <person name="McGinnis K."/>
            <person name="Medlin L.K."/>
            <person name="Montsant A."/>
            <person name="Oudot-Le Secq M.P."/>
            <person name="Napoli C."/>
            <person name="Obornik M."/>
            <person name="Parker M.S."/>
            <person name="Petit J.L."/>
            <person name="Porcel B.M."/>
            <person name="Poulsen N."/>
            <person name="Robison M."/>
            <person name="Rychlewski L."/>
            <person name="Rynearson T.A."/>
            <person name="Schmutz J."/>
            <person name="Shapiro H."/>
            <person name="Siaut M."/>
            <person name="Stanley M."/>
            <person name="Sussman M.R."/>
            <person name="Taylor A.R."/>
            <person name="Vardi A."/>
            <person name="von Dassow P."/>
            <person name="Vyverman W."/>
            <person name="Willis A."/>
            <person name="Wyrwicz L.S."/>
            <person name="Rokhsar D.S."/>
            <person name="Weissenbach J."/>
            <person name="Armbrust E.V."/>
            <person name="Green B.R."/>
            <person name="Van de Peer Y."/>
            <person name="Grigoriev I.V."/>
        </authorList>
    </citation>
    <scope>NUCLEOTIDE SEQUENCE [LARGE SCALE GENOMIC DNA]</scope>
    <source>
        <strain evidence="5 6">CCMP1335</strain>
    </source>
</reference>
<evidence type="ECO:0000313" key="6">
    <source>
        <dbReference type="Proteomes" id="UP000001449"/>
    </source>
</evidence>
<dbReference type="HOGENOM" id="CLU_014380_0_0_1"/>
<dbReference type="OMA" id="TIFHEAP"/>
<dbReference type="InterPro" id="IPR019734">
    <property type="entry name" value="TPR_rpt"/>
</dbReference>
<dbReference type="GeneID" id="7453182"/>
<keyword evidence="2 3" id="KW-0802">TPR repeat</keyword>
<feature type="region of interest" description="Disordered" evidence="4">
    <location>
        <begin position="1"/>
        <end position="22"/>
    </location>
</feature>
<name>B8C2Z4_THAPS</name>